<protein>
    <recommendedName>
        <fullName evidence="4">CDT1 Geminin-binding domain-containing protein</fullName>
    </recommendedName>
</protein>
<accession>A0CJE5</accession>
<gene>
    <name evidence="2" type="ORF">GSPATT00000623001</name>
</gene>
<sequence>MKTKIVSLFLKREHLILLSKMLQITDNTTDQDTQIQKIDSQNQKSENRILKTERWPQQDLDYFQNSFLQIANLTFSFFKFHFPANSALQIKEHIKFIHVVKQINFGGVTIEEVFKQQRVNYYFVKQTRLNLEVAKITKSVKLIDEPIMPKLMNSKIDLAYIQTIQDKYFFPKNNDFMTPYLILNLKPHIPKTTVRYQNKELQQSITSLEDIPPFQFMNTNLIQPILNYESLKNGFEYKFNKLLQRNSFVQCTIKRYSHKIKQFEIKSEDAHIEDSLREIKKLFYSQIKQLCDNKATSTLLDSNLKFLQHKNCEDSSCKFTPIQTIKDFESLLFNQIKEEEESQEIVPHSNFNEQPSDRKPLDFRQTPKLLSLNISQKFLQDSTMKQFESQQQSENESINRLEIRLIKPSLKSLDLKQSEILNQSTNRHQRKLHNSKLQEQNDKSQSNYKFFNIPLQTIEPPNPSTESQVTEISKSIFTNRNLQQKSLDRITLKPIAYQTERMKEIRDSNKDKKETSFPYIKESLPIIGLSVNESEQQRLKEYESKFSLQGNLQKRIQTNEKEENSVKEILLFQKKNCNLKNQLQHQLILLTRSEQILTTLMSNGQIRGTELYQQLLQPIKVNSSAKFLTPKSNNLISRTKFKKIQQETKMFSLK</sequence>
<evidence type="ECO:0000256" key="1">
    <source>
        <dbReference type="SAM" id="MobiDB-lite"/>
    </source>
</evidence>
<feature type="compositionally biased region" description="Polar residues" evidence="1">
    <location>
        <begin position="435"/>
        <end position="444"/>
    </location>
</feature>
<evidence type="ECO:0008006" key="4">
    <source>
        <dbReference type="Google" id="ProtNLM"/>
    </source>
</evidence>
<dbReference type="OMA" id="QCTIKRY"/>
<dbReference type="InParanoid" id="A0CJE5"/>
<keyword evidence="3" id="KW-1185">Reference proteome</keyword>
<dbReference type="AlphaFoldDB" id="A0CJE5"/>
<evidence type="ECO:0000313" key="3">
    <source>
        <dbReference type="Proteomes" id="UP000000600"/>
    </source>
</evidence>
<name>A0CJE5_PARTE</name>
<evidence type="ECO:0000313" key="2">
    <source>
        <dbReference type="EMBL" id="CAK70912.1"/>
    </source>
</evidence>
<dbReference type="RefSeq" id="XP_001438309.1">
    <property type="nucleotide sequence ID" value="XM_001438272.1"/>
</dbReference>
<dbReference type="EMBL" id="CT868096">
    <property type="protein sequence ID" value="CAK70912.1"/>
    <property type="molecule type" value="Genomic_DNA"/>
</dbReference>
<reference evidence="2 3" key="1">
    <citation type="journal article" date="2006" name="Nature">
        <title>Global trends of whole-genome duplications revealed by the ciliate Paramecium tetraurelia.</title>
        <authorList>
            <consortium name="Genoscope"/>
            <person name="Aury J.-M."/>
            <person name="Jaillon O."/>
            <person name="Duret L."/>
            <person name="Noel B."/>
            <person name="Jubin C."/>
            <person name="Porcel B.M."/>
            <person name="Segurens B."/>
            <person name="Daubin V."/>
            <person name="Anthouard V."/>
            <person name="Aiach N."/>
            <person name="Arnaiz O."/>
            <person name="Billaut A."/>
            <person name="Beisson J."/>
            <person name="Blanc I."/>
            <person name="Bouhouche K."/>
            <person name="Camara F."/>
            <person name="Duharcourt S."/>
            <person name="Guigo R."/>
            <person name="Gogendeau D."/>
            <person name="Katinka M."/>
            <person name="Keller A.-M."/>
            <person name="Kissmehl R."/>
            <person name="Klotz C."/>
            <person name="Koll F."/>
            <person name="Le Moue A."/>
            <person name="Lepere C."/>
            <person name="Malinsky S."/>
            <person name="Nowacki M."/>
            <person name="Nowak J.K."/>
            <person name="Plattner H."/>
            <person name="Poulain J."/>
            <person name="Ruiz F."/>
            <person name="Serrano V."/>
            <person name="Zagulski M."/>
            <person name="Dessen P."/>
            <person name="Betermier M."/>
            <person name="Weissenbach J."/>
            <person name="Scarpelli C."/>
            <person name="Schachter V."/>
            <person name="Sperling L."/>
            <person name="Meyer E."/>
            <person name="Cohen J."/>
            <person name="Wincker P."/>
        </authorList>
    </citation>
    <scope>NUCLEOTIDE SEQUENCE [LARGE SCALE GENOMIC DNA]</scope>
    <source>
        <strain evidence="2 3">Stock d4-2</strain>
    </source>
</reference>
<dbReference type="KEGG" id="ptm:GSPATT00000623001"/>
<feature type="region of interest" description="Disordered" evidence="1">
    <location>
        <begin position="340"/>
        <end position="360"/>
    </location>
</feature>
<dbReference type="Proteomes" id="UP000000600">
    <property type="component" value="Unassembled WGS sequence"/>
</dbReference>
<feature type="region of interest" description="Disordered" evidence="1">
    <location>
        <begin position="424"/>
        <end position="444"/>
    </location>
</feature>
<dbReference type="GeneID" id="5024094"/>
<proteinExistence type="predicted"/>
<organism evidence="2 3">
    <name type="scientific">Paramecium tetraurelia</name>
    <dbReference type="NCBI Taxonomy" id="5888"/>
    <lineage>
        <taxon>Eukaryota</taxon>
        <taxon>Sar</taxon>
        <taxon>Alveolata</taxon>
        <taxon>Ciliophora</taxon>
        <taxon>Intramacronucleata</taxon>
        <taxon>Oligohymenophorea</taxon>
        <taxon>Peniculida</taxon>
        <taxon>Parameciidae</taxon>
        <taxon>Paramecium</taxon>
    </lineage>
</organism>
<dbReference type="OrthoDB" id="297263at2759"/>
<dbReference type="HOGENOM" id="CLU_455265_0_0_1"/>